<keyword evidence="8" id="KW-0406">Ion transport</keyword>
<feature type="transmembrane region" description="Helical" evidence="11">
    <location>
        <begin position="266"/>
        <end position="288"/>
    </location>
</feature>
<dbReference type="InterPro" id="IPR006029">
    <property type="entry name" value="Neurotrans-gated_channel_TM"/>
</dbReference>
<dbReference type="EMBL" id="VIIS01001887">
    <property type="protein sequence ID" value="KAF0291348.1"/>
    <property type="molecule type" value="Genomic_DNA"/>
</dbReference>
<evidence type="ECO:0000256" key="11">
    <source>
        <dbReference type="SAM" id="Phobius"/>
    </source>
</evidence>
<evidence type="ECO:0000313" key="16">
    <source>
        <dbReference type="Proteomes" id="UP000440578"/>
    </source>
</evidence>
<keyword evidence="6 12" id="KW-0732">Signal</keyword>
<keyword evidence="9 11" id="KW-0472">Membrane</keyword>
<keyword evidence="10" id="KW-0407">Ion channel</keyword>
<feature type="transmembrane region" description="Helical" evidence="11">
    <location>
        <begin position="204"/>
        <end position="224"/>
    </location>
</feature>
<keyword evidence="5 11" id="KW-0812">Transmembrane</keyword>
<evidence type="ECO:0000256" key="8">
    <source>
        <dbReference type="ARBA" id="ARBA00023065"/>
    </source>
</evidence>
<dbReference type="GO" id="GO:0004888">
    <property type="term" value="F:transmembrane signaling receptor activity"/>
    <property type="evidence" value="ECO:0007669"/>
    <property type="project" value="InterPro"/>
</dbReference>
<protein>
    <submittedName>
        <fullName evidence="15">Glycine receptor subunit alpha-3</fullName>
    </submittedName>
</protein>
<name>A0A6A4VM27_AMPAM</name>
<evidence type="ECO:0000256" key="3">
    <source>
        <dbReference type="ARBA" id="ARBA00022448"/>
    </source>
</evidence>
<feature type="signal peptide" evidence="12">
    <location>
        <begin position="1"/>
        <end position="17"/>
    </location>
</feature>
<dbReference type="InterPro" id="IPR018000">
    <property type="entry name" value="Neurotransmitter_ion_chnl_CS"/>
</dbReference>
<dbReference type="InterPro" id="IPR006201">
    <property type="entry name" value="Neur_channel"/>
</dbReference>
<evidence type="ECO:0000256" key="12">
    <source>
        <dbReference type="SAM" id="SignalP"/>
    </source>
</evidence>
<reference evidence="15 16" key="1">
    <citation type="submission" date="2019-07" db="EMBL/GenBank/DDBJ databases">
        <title>Draft genome assembly of a fouling barnacle, Amphibalanus amphitrite (Darwin, 1854): The first reference genome for Thecostraca.</title>
        <authorList>
            <person name="Kim W."/>
        </authorList>
    </citation>
    <scope>NUCLEOTIDE SEQUENCE [LARGE SCALE GENOMIC DNA]</scope>
    <source>
        <strain evidence="15">SNU_AA5</strain>
        <tissue evidence="15">Soma without cirri and trophi</tissue>
    </source>
</reference>
<feature type="transmembrane region" description="Helical" evidence="11">
    <location>
        <begin position="236"/>
        <end position="254"/>
    </location>
</feature>
<comment type="caution">
    <text evidence="15">The sequence shown here is derived from an EMBL/GenBank/DDBJ whole genome shotgun (WGS) entry which is preliminary data.</text>
</comment>
<keyword evidence="4" id="KW-1003">Cell membrane</keyword>
<proteinExistence type="predicted"/>
<keyword evidence="16" id="KW-1185">Reference proteome</keyword>
<dbReference type="InterPro" id="IPR036734">
    <property type="entry name" value="Neur_chan_lig-bd_sf"/>
</dbReference>
<dbReference type="InterPro" id="IPR038050">
    <property type="entry name" value="Neuro_actylchol_rec"/>
</dbReference>
<keyword evidence="15" id="KW-0675">Receptor</keyword>
<evidence type="ECO:0000256" key="6">
    <source>
        <dbReference type="ARBA" id="ARBA00022729"/>
    </source>
</evidence>
<dbReference type="GO" id="GO:0005230">
    <property type="term" value="F:extracellular ligand-gated monoatomic ion channel activity"/>
    <property type="evidence" value="ECO:0007669"/>
    <property type="project" value="InterPro"/>
</dbReference>
<dbReference type="AlphaFoldDB" id="A0A6A4VM27"/>
<dbReference type="GO" id="GO:0005886">
    <property type="term" value="C:plasma membrane"/>
    <property type="evidence" value="ECO:0007669"/>
    <property type="project" value="UniProtKB-SubCell"/>
</dbReference>
<dbReference type="InterPro" id="IPR006028">
    <property type="entry name" value="GABAA/Glycine_rcpt"/>
</dbReference>
<dbReference type="Gene3D" id="1.20.58.390">
    <property type="entry name" value="Neurotransmitter-gated ion-channel transmembrane domain"/>
    <property type="match status" value="1"/>
</dbReference>
<evidence type="ECO:0000256" key="1">
    <source>
        <dbReference type="ARBA" id="ARBA00004141"/>
    </source>
</evidence>
<feature type="chain" id="PRO_5025539069" evidence="12">
    <location>
        <begin position="18"/>
        <end position="353"/>
    </location>
</feature>
<feature type="domain" description="Neurotransmitter-gated ion-channel ligand-binding" evidence="13">
    <location>
        <begin position="42"/>
        <end position="191"/>
    </location>
</feature>
<dbReference type="InterPro" id="IPR006202">
    <property type="entry name" value="Neur_chan_lig-bd"/>
</dbReference>
<dbReference type="Gene3D" id="2.70.170.10">
    <property type="entry name" value="Neurotransmitter-gated ion-channel ligand-binding domain"/>
    <property type="match status" value="1"/>
</dbReference>
<gene>
    <name evidence="15" type="primary">Glra3_0</name>
    <name evidence="15" type="ORF">FJT64_010502</name>
</gene>
<comment type="subcellular location">
    <subcellularLocation>
        <location evidence="2">Cell membrane</location>
    </subcellularLocation>
    <subcellularLocation>
        <location evidence="1">Membrane</location>
        <topology evidence="1">Multi-pass membrane protein</topology>
    </subcellularLocation>
</comment>
<organism evidence="15 16">
    <name type="scientific">Amphibalanus amphitrite</name>
    <name type="common">Striped barnacle</name>
    <name type="synonym">Balanus amphitrite</name>
    <dbReference type="NCBI Taxonomy" id="1232801"/>
    <lineage>
        <taxon>Eukaryota</taxon>
        <taxon>Metazoa</taxon>
        <taxon>Ecdysozoa</taxon>
        <taxon>Arthropoda</taxon>
        <taxon>Crustacea</taxon>
        <taxon>Multicrustacea</taxon>
        <taxon>Cirripedia</taxon>
        <taxon>Thoracica</taxon>
        <taxon>Thoracicalcarea</taxon>
        <taxon>Balanomorpha</taxon>
        <taxon>Balanoidea</taxon>
        <taxon>Balanidae</taxon>
        <taxon>Amphibalaninae</taxon>
        <taxon>Amphibalanus</taxon>
    </lineage>
</organism>
<dbReference type="InterPro" id="IPR036719">
    <property type="entry name" value="Neuro-gated_channel_TM_sf"/>
</dbReference>
<evidence type="ECO:0000256" key="7">
    <source>
        <dbReference type="ARBA" id="ARBA00022989"/>
    </source>
</evidence>
<evidence type="ECO:0000256" key="4">
    <source>
        <dbReference type="ARBA" id="ARBA00022475"/>
    </source>
</evidence>
<dbReference type="PROSITE" id="PS00236">
    <property type="entry name" value="NEUROTR_ION_CHANNEL"/>
    <property type="match status" value="1"/>
</dbReference>
<dbReference type="GO" id="GO:0005254">
    <property type="term" value="F:chloride channel activity"/>
    <property type="evidence" value="ECO:0007669"/>
    <property type="project" value="UniProtKB-ARBA"/>
</dbReference>
<keyword evidence="3" id="KW-0813">Transport</keyword>
<evidence type="ECO:0000313" key="15">
    <source>
        <dbReference type="EMBL" id="KAF0291348.1"/>
    </source>
</evidence>
<dbReference type="OrthoDB" id="6346517at2759"/>
<feature type="domain" description="Neurotransmitter-gated ion-channel transmembrane" evidence="14">
    <location>
        <begin position="210"/>
        <end position="290"/>
    </location>
</feature>
<keyword evidence="7 11" id="KW-1133">Transmembrane helix</keyword>
<evidence type="ECO:0000259" key="14">
    <source>
        <dbReference type="Pfam" id="PF02932"/>
    </source>
</evidence>
<dbReference type="PANTHER" id="PTHR18945">
    <property type="entry name" value="NEUROTRANSMITTER GATED ION CHANNEL"/>
    <property type="match status" value="1"/>
</dbReference>
<evidence type="ECO:0000256" key="5">
    <source>
        <dbReference type="ARBA" id="ARBA00022692"/>
    </source>
</evidence>
<dbReference type="SUPFAM" id="SSF90112">
    <property type="entry name" value="Neurotransmitter-gated ion-channel transmembrane pore"/>
    <property type="match status" value="1"/>
</dbReference>
<dbReference type="Pfam" id="PF02932">
    <property type="entry name" value="Neur_chan_memb"/>
    <property type="match status" value="1"/>
</dbReference>
<dbReference type="Proteomes" id="UP000440578">
    <property type="component" value="Unassembled WGS sequence"/>
</dbReference>
<dbReference type="GO" id="GO:0099095">
    <property type="term" value="F:ligand-gated monoatomic anion channel activity"/>
    <property type="evidence" value="ECO:0007669"/>
    <property type="project" value="UniProtKB-ARBA"/>
</dbReference>
<evidence type="ECO:0000256" key="9">
    <source>
        <dbReference type="ARBA" id="ARBA00023136"/>
    </source>
</evidence>
<evidence type="ECO:0000259" key="13">
    <source>
        <dbReference type="Pfam" id="PF02931"/>
    </source>
</evidence>
<dbReference type="SUPFAM" id="SSF63712">
    <property type="entry name" value="Nicotinic receptor ligand binding domain-like"/>
    <property type="match status" value="1"/>
</dbReference>
<evidence type="ECO:0000256" key="10">
    <source>
        <dbReference type="ARBA" id="ARBA00023303"/>
    </source>
</evidence>
<dbReference type="PRINTS" id="PR00253">
    <property type="entry name" value="GABAARECEPTR"/>
</dbReference>
<feature type="transmembrane region" description="Helical" evidence="11">
    <location>
        <begin position="320"/>
        <end position="341"/>
    </location>
</feature>
<dbReference type="CDD" id="cd19049">
    <property type="entry name" value="LGIC_TM_anion"/>
    <property type="match status" value="1"/>
</dbReference>
<accession>A0A6A4VM27</accession>
<evidence type="ECO:0000256" key="2">
    <source>
        <dbReference type="ARBA" id="ARBA00004236"/>
    </source>
</evidence>
<dbReference type="Pfam" id="PF02931">
    <property type="entry name" value="Neur_chan_LBD"/>
    <property type="match status" value="1"/>
</dbReference>
<sequence>MWQLWLAVIHFSSLVLGLASNEKLPSDFLHLLPSTNDYNLSEVFPENYDKYMLPKQSDGRAIKIYFTFDLLNVLQVDEENGVLRYQTFFSFAWEDRRLVVPRSARNYSSITLDSDLKERMWLPDIFIFGQEDFEQGRLLQDVGRLHLLTSGHVFLSIYSSYSVGCHLDFSAYPFDVHTCDLIVGSWSCRRTVLVSVRLKRSTTFFFFHTFLPCVLLVATSWLSLLLPPDVIPGRMVLCITSLLALLTMYTSSLGSMRVSYIRNTDVWFVGCLLFDFLIILEYAVLLWVQRELADGAARWTRVTPFQLRKRLRNPRYMDHVCRWVLAVLFTLFCVVFLAYTLGRKGEDADEQAS</sequence>